<dbReference type="PANTHER" id="PTHR48111:SF22">
    <property type="entry name" value="REGULATOR OF RPOS"/>
    <property type="match status" value="1"/>
</dbReference>
<dbReference type="GO" id="GO:0000156">
    <property type="term" value="F:phosphorelay response regulator activity"/>
    <property type="evidence" value="ECO:0007669"/>
    <property type="project" value="TreeGrafter"/>
</dbReference>
<keyword evidence="3" id="KW-0805">Transcription regulation</keyword>
<dbReference type="GO" id="GO:0006355">
    <property type="term" value="P:regulation of DNA-templated transcription"/>
    <property type="evidence" value="ECO:0007669"/>
    <property type="project" value="InterPro"/>
</dbReference>
<dbReference type="FunFam" id="1.10.10.10:FF:000005">
    <property type="entry name" value="Two-component system response regulator"/>
    <property type="match status" value="1"/>
</dbReference>
<reference evidence="10 11" key="1">
    <citation type="journal article" date="2016" name="Nat. Commun.">
        <title>Thousands of microbial genomes shed light on interconnected biogeochemical processes in an aquifer system.</title>
        <authorList>
            <person name="Anantharaman K."/>
            <person name="Brown C.T."/>
            <person name="Hug L.A."/>
            <person name="Sharon I."/>
            <person name="Castelle C.J."/>
            <person name="Probst A.J."/>
            <person name="Thomas B.C."/>
            <person name="Singh A."/>
            <person name="Wilkins M.J."/>
            <person name="Karaoz U."/>
            <person name="Brodie E.L."/>
            <person name="Williams K.H."/>
            <person name="Hubbard S.S."/>
            <person name="Banfield J.F."/>
        </authorList>
    </citation>
    <scope>NUCLEOTIDE SEQUENCE [LARGE SCALE GENOMIC DNA]</scope>
</reference>
<dbReference type="GO" id="GO:0005829">
    <property type="term" value="C:cytosol"/>
    <property type="evidence" value="ECO:0007669"/>
    <property type="project" value="TreeGrafter"/>
</dbReference>
<proteinExistence type="predicted"/>
<dbReference type="SMART" id="SM00862">
    <property type="entry name" value="Trans_reg_C"/>
    <property type="match status" value="1"/>
</dbReference>
<evidence type="ECO:0000256" key="2">
    <source>
        <dbReference type="ARBA" id="ARBA00023012"/>
    </source>
</evidence>
<feature type="domain" description="Response regulatory" evidence="8">
    <location>
        <begin position="2"/>
        <end position="118"/>
    </location>
</feature>
<dbReference type="InterPro" id="IPR001867">
    <property type="entry name" value="OmpR/PhoB-type_DNA-bd"/>
</dbReference>
<feature type="DNA-binding region" description="OmpR/PhoB-type" evidence="7">
    <location>
        <begin position="126"/>
        <end position="224"/>
    </location>
</feature>
<accession>A0A1G2J9G1</accession>
<protein>
    <submittedName>
        <fullName evidence="10">DNA-binding response regulator</fullName>
    </submittedName>
</protein>
<dbReference type="STRING" id="1802229.A2401_00280"/>
<dbReference type="AlphaFoldDB" id="A0A1G2J9G1"/>
<keyword evidence="5" id="KW-0804">Transcription</keyword>
<dbReference type="Pfam" id="PF00072">
    <property type="entry name" value="Response_reg"/>
    <property type="match status" value="1"/>
</dbReference>
<dbReference type="Gene3D" id="6.10.250.690">
    <property type="match status" value="1"/>
</dbReference>
<name>A0A1G2J9G1_9BACT</name>
<dbReference type="GO" id="GO:0000976">
    <property type="term" value="F:transcription cis-regulatory region binding"/>
    <property type="evidence" value="ECO:0007669"/>
    <property type="project" value="TreeGrafter"/>
</dbReference>
<gene>
    <name evidence="10" type="ORF">A2401_00280</name>
</gene>
<dbReference type="InterPro" id="IPR036388">
    <property type="entry name" value="WH-like_DNA-bd_sf"/>
</dbReference>
<dbReference type="FunFam" id="3.40.50.2300:FF:000002">
    <property type="entry name" value="DNA-binding response regulator PhoP"/>
    <property type="match status" value="1"/>
</dbReference>
<keyword evidence="4 7" id="KW-0238">DNA-binding</keyword>
<evidence type="ECO:0000256" key="3">
    <source>
        <dbReference type="ARBA" id="ARBA00023015"/>
    </source>
</evidence>
<comment type="caution">
    <text evidence="10">The sequence shown here is derived from an EMBL/GenBank/DDBJ whole genome shotgun (WGS) entry which is preliminary data.</text>
</comment>
<feature type="modified residue" description="4-aspartylphosphate" evidence="6">
    <location>
        <position position="53"/>
    </location>
</feature>
<dbReference type="Gene3D" id="3.40.50.2300">
    <property type="match status" value="1"/>
</dbReference>
<evidence type="ECO:0000256" key="7">
    <source>
        <dbReference type="PROSITE-ProRule" id="PRU01091"/>
    </source>
</evidence>
<evidence type="ECO:0000313" key="11">
    <source>
        <dbReference type="Proteomes" id="UP000177751"/>
    </source>
</evidence>
<evidence type="ECO:0000256" key="1">
    <source>
        <dbReference type="ARBA" id="ARBA00022553"/>
    </source>
</evidence>
<dbReference type="PROSITE" id="PS50110">
    <property type="entry name" value="RESPONSE_REGULATORY"/>
    <property type="match status" value="1"/>
</dbReference>
<evidence type="ECO:0000256" key="5">
    <source>
        <dbReference type="ARBA" id="ARBA00023163"/>
    </source>
</evidence>
<dbReference type="InterPro" id="IPR039420">
    <property type="entry name" value="WalR-like"/>
</dbReference>
<sequence>MRVLIIEDQESLSKLLKKGFEKEGYAADYVLDGEAGQKRIEMHHSDYDVIVLDLMLPKKSGFEVCKSVRSEGITTPIIILTAKDSEEDKITLLDSGADDYIVKPFSFKELLARVRALTRRPETSLPSELAVGDLVLNPAVKTVFLRDKEVKLTLTEFRLLEYLMRNANKVLEREAITTNIWDFDFDSFSNIVDVYINRLRKKIDVGRKNGILKTVRGVGYKISIN</sequence>
<keyword evidence="1 6" id="KW-0597">Phosphoprotein</keyword>
<evidence type="ECO:0000259" key="9">
    <source>
        <dbReference type="PROSITE" id="PS51755"/>
    </source>
</evidence>
<evidence type="ECO:0000313" key="10">
    <source>
        <dbReference type="EMBL" id="OGZ83759.1"/>
    </source>
</evidence>
<organism evidence="10 11">
    <name type="scientific">Candidatus Staskawiczbacteria bacterium RIFOXYC1_FULL_38_18</name>
    <dbReference type="NCBI Taxonomy" id="1802229"/>
    <lineage>
        <taxon>Bacteria</taxon>
        <taxon>Candidatus Staskawicziibacteriota</taxon>
    </lineage>
</organism>
<keyword evidence="2" id="KW-0902">Two-component regulatory system</keyword>
<dbReference type="CDD" id="cd00383">
    <property type="entry name" value="trans_reg_C"/>
    <property type="match status" value="1"/>
</dbReference>
<evidence type="ECO:0000256" key="4">
    <source>
        <dbReference type="ARBA" id="ARBA00023125"/>
    </source>
</evidence>
<dbReference type="SUPFAM" id="SSF52172">
    <property type="entry name" value="CheY-like"/>
    <property type="match status" value="1"/>
</dbReference>
<dbReference type="SMART" id="SM00448">
    <property type="entry name" value="REC"/>
    <property type="match status" value="1"/>
</dbReference>
<evidence type="ECO:0000256" key="6">
    <source>
        <dbReference type="PROSITE-ProRule" id="PRU00169"/>
    </source>
</evidence>
<dbReference type="Gene3D" id="1.10.10.10">
    <property type="entry name" value="Winged helix-like DNA-binding domain superfamily/Winged helix DNA-binding domain"/>
    <property type="match status" value="1"/>
</dbReference>
<dbReference type="InterPro" id="IPR011006">
    <property type="entry name" value="CheY-like_superfamily"/>
</dbReference>
<dbReference type="Proteomes" id="UP000177751">
    <property type="component" value="Unassembled WGS sequence"/>
</dbReference>
<dbReference type="PANTHER" id="PTHR48111">
    <property type="entry name" value="REGULATOR OF RPOS"/>
    <property type="match status" value="1"/>
</dbReference>
<feature type="domain" description="OmpR/PhoB-type" evidence="9">
    <location>
        <begin position="126"/>
        <end position="224"/>
    </location>
</feature>
<dbReference type="GO" id="GO:0032993">
    <property type="term" value="C:protein-DNA complex"/>
    <property type="evidence" value="ECO:0007669"/>
    <property type="project" value="TreeGrafter"/>
</dbReference>
<evidence type="ECO:0000259" key="8">
    <source>
        <dbReference type="PROSITE" id="PS50110"/>
    </source>
</evidence>
<dbReference type="EMBL" id="MHPP01000029">
    <property type="protein sequence ID" value="OGZ83759.1"/>
    <property type="molecule type" value="Genomic_DNA"/>
</dbReference>
<dbReference type="InterPro" id="IPR001789">
    <property type="entry name" value="Sig_transdc_resp-reg_receiver"/>
</dbReference>
<dbReference type="PROSITE" id="PS51755">
    <property type="entry name" value="OMPR_PHOB"/>
    <property type="match status" value="1"/>
</dbReference>
<dbReference type="Pfam" id="PF00486">
    <property type="entry name" value="Trans_reg_C"/>
    <property type="match status" value="1"/>
</dbReference>